<evidence type="ECO:0000256" key="2">
    <source>
        <dbReference type="SAM" id="Phobius"/>
    </source>
</evidence>
<keyword evidence="4" id="KW-1185">Reference proteome</keyword>
<organism evidence="3">
    <name type="scientific">Flexilinea flocculi</name>
    <dbReference type="NCBI Taxonomy" id="1678840"/>
    <lineage>
        <taxon>Bacteria</taxon>
        <taxon>Bacillati</taxon>
        <taxon>Chloroflexota</taxon>
        <taxon>Anaerolineae</taxon>
        <taxon>Anaerolineales</taxon>
        <taxon>Anaerolineaceae</taxon>
        <taxon>Flexilinea</taxon>
    </lineage>
</organism>
<feature type="transmembrane region" description="Helical" evidence="2">
    <location>
        <begin position="301"/>
        <end position="319"/>
    </location>
</feature>
<evidence type="ECO:0000256" key="1">
    <source>
        <dbReference type="SAM" id="Coils"/>
    </source>
</evidence>
<dbReference type="SUPFAM" id="SSF52540">
    <property type="entry name" value="P-loop containing nucleoside triphosphate hydrolases"/>
    <property type="match status" value="1"/>
</dbReference>
<dbReference type="EMBL" id="DF968181">
    <property type="protein sequence ID" value="GAP40089.1"/>
    <property type="molecule type" value="Genomic_DNA"/>
</dbReference>
<feature type="coiled-coil region" evidence="1">
    <location>
        <begin position="516"/>
        <end position="573"/>
    </location>
</feature>
<evidence type="ECO:0000313" key="3">
    <source>
        <dbReference type="EMBL" id="GAP40089.1"/>
    </source>
</evidence>
<keyword evidence="2" id="KW-0472">Membrane</keyword>
<dbReference type="AlphaFoldDB" id="A0A0S7BTH8"/>
<dbReference type="Proteomes" id="UP000053370">
    <property type="component" value="Unassembled WGS sequence"/>
</dbReference>
<dbReference type="Gene3D" id="3.40.50.300">
    <property type="entry name" value="P-loop containing nucleotide triphosphate hydrolases"/>
    <property type="match status" value="2"/>
</dbReference>
<evidence type="ECO:0000313" key="4">
    <source>
        <dbReference type="Proteomes" id="UP000053370"/>
    </source>
</evidence>
<gene>
    <name evidence="3" type="ORF">ATC1_1354</name>
</gene>
<proteinExistence type="predicted"/>
<keyword evidence="1" id="KW-0175">Coiled coil</keyword>
<sequence length="731" mass="84228">MAIRIQKLNVKNLGPIHEFSHQFRLVNLIYGHNEQGKTYLVEFIYRSLFKNMALLNPRPITASGQLIVTGLRDEEISFSPASKTKMENFWTETTPGLPGDFSKLLVVKGGDLDLTPNDPAGLDDQILKNFLSGERLLGKISAKIRSTDSSAAYEHGKIIGAQRGSVKNYADLFESIQQIDALMQEIQLKISGGKRWELSQEIERIKKELRYQEQAKKRLALTLSREIEEIEAQLEKIPKEPLDDAKRLIAKYALNQSILLKKEQELSENLQVSRDYPWLAAAVEEYQKQILLEKRTDDQTGNAWLIATVLAAFLSISLILIQQPYFGIATILLTLLFGFFYIQSYRKQQSNEIHKMEIEKIEQIFRERFSANGAIGLSVLLSKQQALQPIYYSIQQIRNDIRSSARESEDTRQDILHLLKKYTSQQIDPKDWQSTIDTLQKKRKALETCLHQKEDELSKLDFDEDSDLYFQDSGSDETFGTPIWDKAEELDHADSELNAVLPIYDKARKHELTILLKKQQHELNVIDQQMQQLKQAVCAITKSDINMVWEELIEKLTKKRAEIVSQYKEVTAAIIAQMQVNKVLDELKQIEGEKIEKNLHSPLVSETLLAATGRYNQIEQENGELILSDPYGKYKLKELSTGAKEQVLFGLRIGFAARLLSGEPQFLILDDAFQYSDWERRERLVDLLANLAKHGWQIFYFSMDDHIKQLFEEKIRPEFQEDYCSIMLDQS</sequence>
<dbReference type="PANTHER" id="PTHR41259:SF1">
    <property type="entry name" value="DOUBLE-STRAND BREAK REPAIR RAD50 ATPASE, PUTATIVE-RELATED"/>
    <property type="match status" value="1"/>
</dbReference>
<dbReference type="PANTHER" id="PTHR41259">
    <property type="entry name" value="DOUBLE-STRAND BREAK REPAIR RAD50 ATPASE, PUTATIVE-RELATED"/>
    <property type="match status" value="1"/>
</dbReference>
<protein>
    <submittedName>
        <fullName evidence="3">Protein containing AAA domain</fullName>
    </submittedName>
</protein>
<keyword evidence="2" id="KW-0812">Transmembrane</keyword>
<reference evidence="3" key="1">
    <citation type="journal article" date="2015" name="Genome Announc.">
        <title>Draft Genome Sequence of Anaerolineae Strain TC1, a Novel Isolate from a Methanogenic Wastewater Treatment System.</title>
        <authorList>
            <person name="Matsuura N."/>
            <person name="Tourlousse D.M."/>
            <person name="Sun L."/>
            <person name="Toyonaga M."/>
            <person name="Kuroda K."/>
            <person name="Ohashi A."/>
            <person name="Cruz R."/>
            <person name="Yamaguchi T."/>
            <person name="Sekiguchi Y."/>
        </authorList>
    </citation>
    <scope>NUCLEOTIDE SEQUENCE [LARGE SCALE GENOMIC DNA]</scope>
    <source>
        <strain evidence="3">TC1</strain>
    </source>
</reference>
<dbReference type="InterPro" id="IPR027417">
    <property type="entry name" value="P-loop_NTPase"/>
</dbReference>
<dbReference type="STRING" id="1678840.ATC1_1354"/>
<accession>A0A0S7BTH8</accession>
<name>A0A0S7BTH8_9CHLR</name>
<feature type="transmembrane region" description="Helical" evidence="2">
    <location>
        <begin position="325"/>
        <end position="342"/>
    </location>
</feature>
<keyword evidence="2" id="KW-1133">Transmembrane helix</keyword>
<dbReference type="OrthoDB" id="9764467at2"/>
<dbReference type="RefSeq" id="WP_152024237.1">
    <property type="nucleotide sequence ID" value="NZ_DF968181.1"/>
</dbReference>